<evidence type="ECO:0000256" key="3">
    <source>
        <dbReference type="ARBA" id="ARBA00022475"/>
    </source>
</evidence>
<comment type="subcellular location">
    <subcellularLocation>
        <location evidence="1">Cell membrane</location>
        <topology evidence="1">Multi-pass membrane protein</topology>
    </subcellularLocation>
</comment>
<feature type="transmembrane region" description="Helical" evidence="8">
    <location>
        <begin position="282"/>
        <end position="301"/>
    </location>
</feature>
<dbReference type="SUPFAM" id="SSF103481">
    <property type="entry name" value="Multidrug resistance efflux transporter EmrE"/>
    <property type="match status" value="2"/>
</dbReference>
<feature type="transmembrane region" description="Helical" evidence="8">
    <location>
        <begin position="102"/>
        <end position="121"/>
    </location>
</feature>
<proteinExistence type="inferred from homology"/>
<protein>
    <submittedName>
        <fullName evidence="10">Transporter YcxC</fullName>
    </submittedName>
</protein>
<sequence length="353" mass="37476">MLVRTRSTNGAYMAALLNALIIGFSFLFVKIALQSADPLDILAYRFLFAFAAASLFAFPGRSGIQKIRSGAVRILPLTVLYPLAFFSFQTFGLLYASSAEAGMIQGAVPVFTLILAALLLGERTGTPQKLFTLLSVAGVACLFAGREGAVFAASLAGILLILCSAFSQAGYNVLARRLSRTYSPKELTYFMNMLGFFCFSLLALIRHAARGTLPELLTPLHSPSFLLAVLYLGVLSSLATSYLSNYALSRIEASRMSVFGSLSAVVALSAGALFLHEPLRPAALLGAAAIMTGVIGAALSGRRADKKEAAKEDMIEAATEDAIKVRVEDTTEVTTPASYDENRSGSLSPPRSG</sequence>
<evidence type="ECO:0000256" key="2">
    <source>
        <dbReference type="ARBA" id="ARBA00007362"/>
    </source>
</evidence>
<feature type="transmembrane region" description="Helical" evidence="8">
    <location>
        <begin position="151"/>
        <end position="175"/>
    </location>
</feature>
<evidence type="ECO:0000256" key="6">
    <source>
        <dbReference type="ARBA" id="ARBA00023136"/>
    </source>
</evidence>
<feature type="domain" description="EamA" evidence="9">
    <location>
        <begin position="11"/>
        <end position="143"/>
    </location>
</feature>
<gene>
    <name evidence="10" type="primary">ycxC</name>
    <name evidence="10" type="ORF">GCM10010969_27040</name>
</gene>
<dbReference type="PANTHER" id="PTHR32322:SF18">
    <property type="entry name" value="S-ADENOSYLMETHIONINE_S-ADENOSYLHOMOCYSTEINE TRANSPORTER"/>
    <property type="match status" value="1"/>
</dbReference>
<evidence type="ECO:0000259" key="9">
    <source>
        <dbReference type="Pfam" id="PF00892"/>
    </source>
</evidence>
<dbReference type="InterPro" id="IPR000620">
    <property type="entry name" value="EamA_dom"/>
</dbReference>
<feature type="transmembrane region" description="Helical" evidence="8">
    <location>
        <begin position="225"/>
        <end position="244"/>
    </location>
</feature>
<dbReference type="InterPro" id="IPR050638">
    <property type="entry name" value="AA-Vitamin_Transporters"/>
</dbReference>
<dbReference type="Proteomes" id="UP000606653">
    <property type="component" value="Unassembled WGS sequence"/>
</dbReference>
<organism evidence="10 11">
    <name type="scientific">Saccharibacillus kuerlensis</name>
    <dbReference type="NCBI Taxonomy" id="459527"/>
    <lineage>
        <taxon>Bacteria</taxon>
        <taxon>Bacillati</taxon>
        <taxon>Bacillota</taxon>
        <taxon>Bacilli</taxon>
        <taxon>Bacillales</taxon>
        <taxon>Paenibacillaceae</taxon>
        <taxon>Saccharibacillus</taxon>
    </lineage>
</organism>
<dbReference type="EMBL" id="BMLN01000007">
    <property type="protein sequence ID" value="GGO03094.1"/>
    <property type="molecule type" value="Genomic_DNA"/>
</dbReference>
<feature type="transmembrane region" description="Helical" evidence="8">
    <location>
        <begin position="70"/>
        <end position="96"/>
    </location>
</feature>
<dbReference type="RefSeq" id="WP_157060045.1">
    <property type="nucleotide sequence ID" value="NZ_BMLN01000007.1"/>
</dbReference>
<feature type="transmembrane region" description="Helical" evidence="8">
    <location>
        <begin position="12"/>
        <end position="29"/>
    </location>
</feature>
<comment type="caution">
    <text evidence="10">The sequence shown here is derived from an EMBL/GenBank/DDBJ whole genome shotgun (WGS) entry which is preliminary data.</text>
</comment>
<keyword evidence="6 8" id="KW-0472">Membrane</keyword>
<dbReference type="Pfam" id="PF00892">
    <property type="entry name" value="EamA"/>
    <property type="match status" value="2"/>
</dbReference>
<evidence type="ECO:0000256" key="4">
    <source>
        <dbReference type="ARBA" id="ARBA00022692"/>
    </source>
</evidence>
<dbReference type="Gene3D" id="1.10.3730.20">
    <property type="match status" value="1"/>
</dbReference>
<feature type="region of interest" description="Disordered" evidence="7">
    <location>
        <begin position="327"/>
        <end position="353"/>
    </location>
</feature>
<feature type="transmembrane region" description="Helical" evidence="8">
    <location>
        <begin position="187"/>
        <end position="205"/>
    </location>
</feature>
<evidence type="ECO:0000256" key="1">
    <source>
        <dbReference type="ARBA" id="ARBA00004651"/>
    </source>
</evidence>
<keyword evidence="5 8" id="KW-1133">Transmembrane helix</keyword>
<evidence type="ECO:0000256" key="8">
    <source>
        <dbReference type="SAM" id="Phobius"/>
    </source>
</evidence>
<feature type="domain" description="EamA" evidence="9">
    <location>
        <begin position="156"/>
        <end position="296"/>
    </location>
</feature>
<keyword evidence="11" id="KW-1185">Reference proteome</keyword>
<feature type="transmembrane region" description="Helical" evidence="8">
    <location>
        <begin position="128"/>
        <end position="145"/>
    </location>
</feature>
<evidence type="ECO:0000256" key="5">
    <source>
        <dbReference type="ARBA" id="ARBA00022989"/>
    </source>
</evidence>
<accession>A0ABQ2L4N9</accession>
<feature type="transmembrane region" description="Helical" evidence="8">
    <location>
        <begin position="256"/>
        <end position="276"/>
    </location>
</feature>
<feature type="transmembrane region" description="Helical" evidence="8">
    <location>
        <begin position="41"/>
        <end position="58"/>
    </location>
</feature>
<evidence type="ECO:0000313" key="10">
    <source>
        <dbReference type="EMBL" id="GGO03094.1"/>
    </source>
</evidence>
<feature type="compositionally biased region" description="Polar residues" evidence="7">
    <location>
        <begin position="344"/>
        <end position="353"/>
    </location>
</feature>
<reference evidence="11" key="1">
    <citation type="journal article" date="2019" name="Int. J. Syst. Evol. Microbiol.">
        <title>The Global Catalogue of Microorganisms (GCM) 10K type strain sequencing project: providing services to taxonomists for standard genome sequencing and annotation.</title>
        <authorList>
            <consortium name="The Broad Institute Genomics Platform"/>
            <consortium name="The Broad Institute Genome Sequencing Center for Infectious Disease"/>
            <person name="Wu L."/>
            <person name="Ma J."/>
        </authorList>
    </citation>
    <scope>NUCLEOTIDE SEQUENCE [LARGE SCALE GENOMIC DNA]</scope>
    <source>
        <strain evidence="11">CGMCC 1.6964</strain>
    </source>
</reference>
<evidence type="ECO:0000313" key="11">
    <source>
        <dbReference type="Proteomes" id="UP000606653"/>
    </source>
</evidence>
<dbReference type="InterPro" id="IPR037185">
    <property type="entry name" value="EmrE-like"/>
</dbReference>
<dbReference type="PANTHER" id="PTHR32322">
    <property type="entry name" value="INNER MEMBRANE TRANSPORTER"/>
    <property type="match status" value="1"/>
</dbReference>
<keyword evidence="3" id="KW-1003">Cell membrane</keyword>
<comment type="similarity">
    <text evidence="2">Belongs to the EamA transporter family.</text>
</comment>
<evidence type="ECO:0000256" key="7">
    <source>
        <dbReference type="SAM" id="MobiDB-lite"/>
    </source>
</evidence>
<keyword evidence="4 8" id="KW-0812">Transmembrane</keyword>
<name>A0ABQ2L4N9_9BACL</name>